<dbReference type="GeneTree" id="ENSGT00940000160865"/>
<reference evidence="1" key="4">
    <citation type="submission" date="2025-09" db="UniProtKB">
        <authorList>
            <consortium name="Ensembl"/>
        </authorList>
    </citation>
    <scope>IDENTIFICATION</scope>
    <source>
        <strain evidence="1">C57BL/6J</strain>
    </source>
</reference>
<dbReference type="Antibodypedia" id="25912">
    <property type="antibodies" value="200 antibodies from 25 providers"/>
</dbReference>
<dbReference type="AGR" id="MGI:2441702"/>
<dbReference type="Proteomes" id="UP000000589">
    <property type="component" value="Chromosome 15"/>
</dbReference>
<proteinExistence type="predicted"/>
<gene>
    <name evidence="1 2" type="primary">Cyth4</name>
</gene>
<name>A0A2R8VK10_MOUSE</name>
<accession>A0A2R8VK10</accession>
<evidence type="ECO:0000313" key="3">
    <source>
        <dbReference type="Proteomes" id="UP000000589"/>
    </source>
</evidence>
<dbReference type="Bgee" id="ENSMUSG00000018008">
    <property type="expression patterns" value="Expressed in granulocyte and 114 other cell types or tissues"/>
</dbReference>
<sequence>MDVCHTAGWRRKRRRCASGERNSTWTLIRASSISLSTSC</sequence>
<dbReference type="AlphaFoldDB" id="A0A2R8VK10"/>
<reference evidence="1 3" key="2">
    <citation type="journal article" date="2011" name="PLoS Biol.">
        <title>Modernizing reference genome assemblies.</title>
        <authorList>
            <person name="Church D.M."/>
            <person name="Schneider V.A."/>
            <person name="Graves T."/>
            <person name="Auger K."/>
            <person name="Cunningham F."/>
            <person name="Bouk N."/>
            <person name="Chen H.C."/>
            <person name="Agarwala R."/>
            <person name="McLaren W.M."/>
            <person name="Ritchie G.R."/>
            <person name="Albracht D."/>
            <person name="Kremitzki M."/>
            <person name="Rock S."/>
            <person name="Kotkiewicz H."/>
            <person name="Kremitzki C."/>
            <person name="Wollam A."/>
            <person name="Trani L."/>
            <person name="Fulton L."/>
            <person name="Fulton R."/>
            <person name="Matthews L."/>
            <person name="Whitehead S."/>
            <person name="Chow W."/>
            <person name="Torrance J."/>
            <person name="Dunn M."/>
            <person name="Harden G."/>
            <person name="Threadgold G."/>
            <person name="Wood J."/>
            <person name="Collins J."/>
            <person name="Heath P."/>
            <person name="Griffiths G."/>
            <person name="Pelan S."/>
            <person name="Grafham D."/>
            <person name="Eichler E.E."/>
            <person name="Weinstock G."/>
            <person name="Mardis E.R."/>
            <person name="Wilson R.K."/>
            <person name="Howe K."/>
            <person name="Flicek P."/>
            <person name="Hubbard T."/>
        </authorList>
    </citation>
    <scope>NUCLEOTIDE SEQUENCE [LARGE SCALE GENOMIC DNA]</scope>
    <source>
        <strain evidence="1 3">C57BL/6J</strain>
    </source>
</reference>
<dbReference type="MGI" id="MGI:2441702">
    <property type="gene designation" value="Cyth4"/>
</dbReference>
<evidence type="ECO:0000313" key="2">
    <source>
        <dbReference type="MGI" id="MGI:2441702"/>
    </source>
</evidence>
<dbReference type="ExpressionAtlas" id="A0A2R8VK10">
    <property type="expression patterns" value="baseline and differential"/>
</dbReference>
<keyword evidence="3" id="KW-1185">Reference proteome</keyword>
<evidence type="ECO:0000313" key="1">
    <source>
        <dbReference type="Ensembl" id="ENSMUSP00000155122.2"/>
    </source>
</evidence>
<organism evidence="1 3">
    <name type="scientific">Mus musculus</name>
    <name type="common">Mouse</name>
    <dbReference type="NCBI Taxonomy" id="10090"/>
    <lineage>
        <taxon>Eukaryota</taxon>
        <taxon>Metazoa</taxon>
        <taxon>Chordata</taxon>
        <taxon>Craniata</taxon>
        <taxon>Vertebrata</taxon>
        <taxon>Euteleostomi</taxon>
        <taxon>Mammalia</taxon>
        <taxon>Eutheria</taxon>
        <taxon>Euarchontoglires</taxon>
        <taxon>Glires</taxon>
        <taxon>Rodentia</taxon>
        <taxon>Myomorpha</taxon>
        <taxon>Muroidea</taxon>
        <taxon>Muridae</taxon>
        <taxon>Murinae</taxon>
        <taxon>Mus</taxon>
        <taxon>Mus</taxon>
    </lineage>
</organism>
<dbReference type="Ensembl" id="ENSMUST00000229256.2">
    <property type="protein sequence ID" value="ENSMUSP00000155122.2"/>
    <property type="gene ID" value="ENSMUSG00000018008.9"/>
</dbReference>
<reference evidence="1 3" key="1">
    <citation type="journal article" date="2009" name="PLoS Biol.">
        <title>Lineage-specific biology revealed by a finished genome assembly of the mouse.</title>
        <authorList>
            <consortium name="Mouse Genome Sequencing Consortium"/>
            <person name="Church D.M."/>
            <person name="Goodstadt L."/>
            <person name="Hillier L.W."/>
            <person name="Zody M.C."/>
            <person name="Goldstein S."/>
            <person name="She X."/>
            <person name="Bult C.J."/>
            <person name="Agarwala R."/>
            <person name="Cherry J.L."/>
            <person name="DiCuccio M."/>
            <person name="Hlavina W."/>
            <person name="Kapustin Y."/>
            <person name="Meric P."/>
            <person name="Maglott D."/>
            <person name="Birtle Z."/>
            <person name="Marques A.C."/>
            <person name="Graves T."/>
            <person name="Zhou S."/>
            <person name="Teague B."/>
            <person name="Potamousis K."/>
            <person name="Churas C."/>
            <person name="Place M."/>
            <person name="Herschleb J."/>
            <person name="Runnheim R."/>
            <person name="Forrest D."/>
            <person name="Amos-Landgraf J."/>
            <person name="Schwartz D.C."/>
            <person name="Cheng Z."/>
            <person name="Lindblad-Toh K."/>
            <person name="Eichler E.E."/>
            <person name="Ponting C.P."/>
        </authorList>
    </citation>
    <scope>NUCLEOTIDE SEQUENCE [LARGE SCALE GENOMIC DNA]</scope>
    <source>
        <strain evidence="1 3">C57BL/6J</strain>
    </source>
</reference>
<dbReference type="VEuPathDB" id="HostDB:ENSMUSG00000018008"/>
<protein>
    <submittedName>
        <fullName evidence="1">Cytohesin 4</fullName>
    </submittedName>
</protein>
<reference evidence="1" key="3">
    <citation type="submission" date="2025-08" db="UniProtKB">
        <authorList>
            <consortium name="Ensembl"/>
        </authorList>
    </citation>
    <scope>IDENTIFICATION</scope>
    <source>
        <strain evidence="1">C57BL/6J</strain>
    </source>
</reference>